<dbReference type="Gramene" id="AUR62017658-RA">
    <property type="protein sequence ID" value="AUR62017658-RA:cds"/>
    <property type="gene ID" value="AUR62017658"/>
</dbReference>
<sequence length="70" mass="7803">MGGGHGGHGTTYKGMTLHAPKRWHSVTGKGMCAIMWSEVSNSDLLSCDTWVHIMIEFCKYEADWFLIVDA</sequence>
<keyword evidence="2" id="KW-1185">Reference proteome</keyword>
<organism evidence="1 2">
    <name type="scientific">Chenopodium quinoa</name>
    <name type="common">Quinoa</name>
    <dbReference type="NCBI Taxonomy" id="63459"/>
    <lineage>
        <taxon>Eukaryota</taxon>
        <taxon>Viridiplantae</taxon>
        <taxon>Streptophyta</taxon>
        <taxon>Embryophyta</taxon>
        <taxon>Tracheophyta</taxon>
        <taxon>Spermatophyta</taxon>
        <taxon>Magnoliopsida</taxon>
        <taxon>eudicotyledons</taxon>
        <taxon>Gunneridae</taxon>
        <taxon>Pentapetalae</taxon>
        <taxon>Caryophyllales</taxon>
        <taxon>Chenopodiaceae</taxon>
        <taxon>Chenopodioideae</taxon>
        <taxon>Atripliceae</taxon>
        <taxon>Chenopodium</taxon>
    </lineage>
</organism>
<dbReference type="AlphaFoldDB" id="A0A803LRS9"/>
<reference evidence="1" key="2">
    <citation type="submission" date="2021-03" db="UniProtKB">
        <authorList>
            <consortium name="EnsemblPlants"/>
        </authorList>
    </citation>
    <scope>IDENTIFICATION</scope>
</reference>
<dbReference type="EnsemblPlants" id="AUR62017658-RA">
    <property type="protein sequence ID" value="AUR62017658-RA:cds"/>
    <property type="gene ID" value="AUR62017658"/>
</dbReference>
<dbReference type="Proteomes" id="UP000596660">
    <property type="component" value="Unplaced"/>
</dbReference>
<proteinExistence type="predicted"/>
<reference evidence="1" key="1">
    <citation type="journal article" date="2017" name="Nature">
        <title>The genome of Chenopodium quinoa.</title>
        <authorList>
            <person name="Jarvis D.E."/>
            <person name="Ho Y.S."/>
            <person name="Lightfoot D.J."/>
            <person name="Schmoeckel S.M."/>
            <person name="Li B."/>
            <person name="Borm T.J.A."/>
            <person name="Ohyanagi H."/>
            <person name="Mineta K."/>
            <person name="Michell C.T."/>
            <person name="Saber N."/>
            <person name="Kharbatia N.M."/>
            <person name="Rupper R.R."/>
            <person name="Sharp A.R."/>
            <person name="Dally N."/>
            <person name="Boughton B.A."/>
            <person name="Woo Y.H."/>
            <person name="Gao G."/>
            <person name="Schijlen E.G.W.M."/>
            <person name="Guo X."/>
            <person name="Momin A.A."/>
            <person name="Negrao S."/>
            <person name="Al-Babili S."/>
            <person name="Gehring C."/>
            <person name="Roessner U."/>
            <person name="Jung C."/>
            <person name="Murphy K."/>
            <person name="Arold S.T."/>
            <person name="Gojobori T."/>
            <person name="van der Linden C.G."/>
            <person name="van Loo E.N."/>
            <person name="Jellen E.N."/>
            <person name="Maughan P.J."/>
            <person name="Tester M."/>
        </authorList>
    </citation>
    <scope>NUCLEOTIDE SEQUENCE [LARGE SCALE GENOMIC DNA]</scope>
    <source>
        <strain evidence="1">cv. PI 614886</strain>
    </source>
</reference>
<protein>
    <submittedName>
        <fullName evidence="1">Uncharacterized protein</fullName>
    </submittedName>
</protein>
<evidence type="ECO:0000313" key="1">
    <source>
        <dbReference type="EnsemblPlants" id="AUR62017658-RA:cds"/>
    </source>
</evidence>
<accession>A0A803LRS9</accession>
<evidence type="ECO:0000313" key="2">
    <source>
        <dbReference type="Proteomes" id="UP000596660"/>
    </source>
</evidence>
<name>A0A803LRS9_CHEQI</name>